<name>A0AAN5CT01_9BILA</name>
<feature type="domain" description="BTB" evidence="1">
    <location>
        <begin position="414"/>
        <end position="477"/>
    </location>
</feature>
<evidence type="ECO:0000313" key="2">
    <source>
        <dbReference type="EMBL" id="GMR49855.1"/>
    </source>
</evidence>
<keyword evidence="3" id="KW-1185">Reference proteome</keyword>
<dbReference type="SMART" id="SM00225">
    <property type="entry name" value="BTB"/>
    <property type="match status" value="2"/>
</dbReference>
<evidence type="ECO:0000259" key="1">
    <source>
        <dbReference type="PROSITE" id="PS50097"/>
    </source>
</evidence>
<organism evidence="2 3">
    <name type="scientific">Pristionchus mayeri</name>
    <dbReference type="NCBI Taxonomy" id="1317129"/>
    <lineage>
        <taxon>Eukaryota</taxon>
        <taxon>Metazoa</taxon>
        <taxon>Ecdysozoa</taxon>
        <taxon>Nematoda</taxon>
        <taxon>Chromadorea</taxon>
        <taxon>Rhabditida</taxon>
        <taxon>Rhabditina</taxon>
        <taxon>Diplogasteromorpha</taxon>
        <taxon>Diplogasteroidea</taxon>
        <taxon>Neodiplogasteridae</taxon>
        <taxon>Pristionchus</taxon>
    </lineage>
</organism>
<dbReference type="PANTHER" id="PTHR47022:SF1">
    <property type="entry name" value="BTB AND MATH DOMAIN-CONTAINING PROTEIN 36-RELATED"/>
    <property type="match status" value="1"/>
</dbReference>
<accession>A0AAN5CT01</accession>
<dbReference type="Proteomes" id="UP001328107">
    <property type="component" value="Unassembled WGS sequence"/>
</dbReference>
<dbReference type="PANTHER" id="PTHR47022">
    <property type="entry name" value="BTB AND MATH DOMAIN-CONTAINING PROTEIN 36-RELATED"/>
    <property type="match status" value="1"/>
</dbReference>
<dbReference type="PROSITE" id="PS50097">
    <property type="entry name" value="BTB"/>
    <property type="match status" value="2"/>
</dbReference>
<dbReference type="InterPro" id="IPR000210">
    <property type="entry name" value="BTB/POZ_dom"/>
</dbReference>
<dbReference type="EMBL" id="BTRK01000004">
    <property type="protein sequence ID" value="GMR49855.1"/>
    <property type="molecule type" value="Genomic_DNA"/>
</dbReference>
<dbReference type="InterPro" id="IPR011333">
    <property type="entry name" value="SKP1/BTB/POZ_sf"/>
</dbReference>
<dbReference type="CDD" id="cd18186">
    <property type="entry name" value="BTB_POZ_ZBTB_KLHL-like"/>
    <property type="match status" value="2"/>
</dbReference>
<dbReference type="Pfam" id="PF00651">
    <property type="entry name" value="BTB"/>
    <property type="match status" value="2"/>
</dbReference>
<reference evidence="3" key="1">
    <citation type="submission" date="2022-10" db="EMBL/GenBank/DDBJ databases">
        <title>Genome assembly of Pristionchus species.</title>
        <authorList>
            <person name="Yoshida K."/>
            <person name="Sommer R.J."/>
        </authorList>
    </citation>
    <scope>NUCLEOTIDE SEQUENCE [LARGE SCALE GENOMIC DNA]</scope>
    <source>
        <strain evidence="3">RS5460</strain>
    </source>
</reference>
<evidence type="ECO:0000313" key="3">
    <source>
        <dbReference type="Proteomes" id="UP001328107"/>
    </source>
</evidence>
<dbReference type="SUPFAM" id="SSF54695">
    <property type="entry name" value="POZ domain"/>
    <property type="match status" value="2"/>
</dbReference>
<dbReference type="AlphaFoldDB" id="A0AAN5CT01"/>
<feature type="domain" description="BTB" evidence="1">
    <location>
        <begin position="14"/>
        <end position="81"/>
    </location>
</feature>
<sequence>SPVIDFTNPDEPLHDIAFTLGGEKLYANKQILALHSPVFNAMFFGNFSEKDKKLINLEDVDRKDFNVLLKALYDPEYKINDDMRLFESLLVLADRYDIKAVIDRVEDSLIKSKTFSVAEKFLFAETHQFYRFVMLYTKTIDQCGHTCRDVEKEAVLASEQYRQLSEETKTAIEVSLGDSWRVTHPQQFRLKDGITEMREDRNLMEGIDKSAVLASGGFPSSFGLFYGRPHENRDYTLSTFGRGVYEAYTDIGGLTWSLDGRCTIQTHSDGKNRGLLSLMLVANEDHPSPFEWEAEGIIEIEAAFCAEGIVLMDPCDPTYATKSVDGRGVTINPYSKEPFPIKTQFSFSLNDKNRKGLTPCICVIMDNRDRRQRQSNRSVWDHAGIFVKSRIHLTKVTGVRTNPQFDFTSPLPLSDATLIVEEKELHVHKEYLSSASSVFRSMFNDESRNAFVLKGVEYQDCVEFLQWIYPSSVKYFEDDRMTHIVALAKRFNVDFVIEQVANFLRNTEGFSTGLKMVLHFGYEVDDEFNSSCMTWEEDIEAIDWKCIYTQIKTTPAYKAMEDDRARAMLEWLIEKWK</sequence>
<proteinExistence type="predicted"/>
<comment type="caution">
    <text evidence="2">The sequence shown here is derived from an EMBL/GenBank/DDBJ whole genome shotgun (WGS) entry which is preliminary data.</text>
</comment>
<dbReference type="Gene3D" id="3.30.710.10">
    <property type="entry name" value="Potassium Channel Kv1.1, Chain A"/>
    <property type="match status" value="2"/>
</dbReference>
<protein>
    <recommendedName>
        <fullName evidence="1">BTB domain-containing protein</fullName>
    </recommendedName>
</protein>
<feature type="non-terminal residue" evidence="2">
    <location>
        <position position="1"/>
    </location>
</feature>
<gene>
    <name evidence="2" type="ORF">PMAYCL1PPCAC_20050</name>
</gene>